<keyword evidence="2" id="KW-1185">Reference proteome</keyword>
<organism evidence="1 2">
    <name type="scientific">Myripristis murdjan</name>
    <name type="common">pinecone soldierfish</name>
    <dbReference type="NCBI Taxonomy" id="586833"/>
    <lineage>
        <taxon>Eukaryota</taxon>
        <taxon>Metazoa</taxon>
        <taxon>Chordata</taxon>
        <taxon>Craniata</taxon>
        <taxon>Vertebrata</taxon>
        <taxon>Euteleostomi</taxon>
        <taxon>Actinopterygii</taxon>
        <taxon>Neopterygii</taxon>
        <taxon>Teleostei</taxon>
        <taxon>Neoteleostei</taxon>
        <taxon>Acanthomorphata</taxon>
        <taxon>Holocentriformes</taxon>
        <taxon>Holocentridae</taxon>
        <taxon>Myripristis</taxon>
    </lineage>
</organism>
<dbReference type="GeneTree" id="ENSGT01120000276176"/>
<dbReference type="InParanoid" id="A0A667ZJ52"/>
<reference evidence="1" key="1">
    <citation type="submission" date="2019-06" db="EMBL/GenBank/DDBJ databases">
        <authorList>
            <consortium name="Wellcome Sanger Institute Data Sharing"/>
        </authorList>
    </citation>
    <scope>NUCLEOTIDE SEQUENCE [LARGE SCALE GENOMIC DNA]</scope>
</reference>
<evidence type="ECO:0000313" key="2">
    <source>
        <dbReference type="Proteomes" id="UP000472263"/>
    </source>
</evidence>
<accession>A0A667ZJ52</accession>
<evidence type="ECO:0000313" key="1">
    <source>
        <dbReference type="Ensembl" id="ENSMMDP00005040747.1"/>
    </source>
</evidence>
<dbReference type="Proteomes" id="UP000472263">
    <property type="component" value="Chromosome 14"/>
</dbReference>
<reference evidence="1" key="3">
    <citation type="submission" date="2025-09" db="UniProtKB">
        <authorList>
            <consortium name="Ensembl"/>
        </authorList>
    </citation>
    <scope>IDENTIFICATION</scope>
</reference>
<dbReference type="Ensembl" id="ENSMMDT00005041581.1">
    <property type="protein sequence ID" value="ENSMMDP00005040747.1"/>
    <property type="gene ID" value="ENSMMDG00005018840.1"/>
</dbReference>
<sequence length="83" mass="9904">LRERWRKGGMLRWRQKQKHTKKHSKLSLTGVKCCFEDSYFVDSPLLYFFNALADYVRHLGALAPVEEITREISVTFLIMWLRS</sequence>
<proteinExistence type="predicted"/>
<protein>
    <submittedName>
        <fullName evidence="1">Uncharacterized protein</fullName>
    </submittedName>
</protein>
<reference evidence="1" key="2">
    <citation type="submission" date="2025-08" db="UniProtKB">
        <authorList>
            <consortium name="Ensembl"/>
        </authorList>
    </citation>
    <scope>IDENTIFICATION</scope>
</reference>
<name>A0A667ZJ52_9TELE</name>
<dbReference type="AlphaFoldDB" id="A0A667ZJ52"/>